<keyword evidence="10" id="KW-1185">Reference proteome</keyword>
<evidence type="ECO:0000256" key="6">
    <source>
        <dbReference type="ARBA" id="ARBA00023065"/>
    </source>
</evidence>
<dbReference type="InterPro" id="IPR038081">
    <property type="entry name" value="CalX-like_sf"/>
</dbReference>
<dbReference type="InterPro" id="IPR006026">
    <property type="entry name" value="Peptidase_Metallo"/>
</dbReference>
<accession>A0AAV3XQE7</accession>
<gene>
    <name evidence="9" type="ORF">MiSe_66910</name>
</gene>
<evidence type="ECO:0000259" key="7">
    <source>
        <dbReference type="SMART" id="SM00235"/>
    </source>
</evidence>
<evidence type="ECO:0000256" key="1">
    <source>
        <dbReference type="ARBA" id="ARBA00004613"/>
    </source>
</evidence>
<evidence type="ECO:0000256" key="3">
    <source>
        <dbReference type="ARBA" id="ARBA00022729"/>
    </source>
</evidence>
<dbReference type="GO" id="GO:0006508">
    <property type="term" value="P:proteolysis"/>
    <property type="evidence" value="ECO:0007669"/>
    <property type="project" value="InterPro"/>
</dbReference>
<dbReference type="SUPFAM" id="SSF55486">
    <property type="entry name" value="Metalloproteases ('zincins'), catalytic domain"/>
    <property type="match status" value="1"/>
</dbReference>
<dbReference type="GO" id="GO:0008237">
    <property type="term" value="F:metallopeptidase activity"/>
    <property type="evidence" value="ECO:0007669"/>
    <property type="project" value="InterPro"/>
</dbReference>
<dbReference type="InterPro" id="IPR007280">
    <property type="entry name" value="Peptidase_C_arc/bac"/>
</dbReference>
<feature type="domain" description="Peptidase metallopeptidase" evidence="7">
    <location>
        <begin position="544"/>
        <end position="724"/>
    </location>
</feature>
<sequence>MNNFMEKSMFYSLRSQQNNIWVTSFKQYFTNSGLNLESTIEMLASPSRNSAFSQEIDIKNFTCSGDDNLLISHLSLGYQSDQALNSGNYNSTTSAEKSSVDRLTGEVLSKDIVEKALQSAQGYLKGFATAPDFNAKMNLAFGNNWNAEVASKLVQEFTGGNFSNLPGIEILPSAAMNGANGAFASVTNTIYLSQEFIAQNAGNPEAITSVLLEEIGHYIDSKINVLDAGGDEGEIFAATIQGKQLSEGELLALKAEDDTATITLDGKAIQIEMDNTLGSARNIGTLSGTQTFSDFVGTTDTNDFYRFTLNSNSNFSLTLNGLSGNADVQLIQDVNNNGIINSKDVLQGSYNVGTTPDAISRTLNAGTYFARVYPMSGVNTNYNLSLTANPVVSPPTVTISATDASAAETLTGQTPNPGQFTITRTGSTATALTVNYTLGGTATNGSDYSNLTGSVVIPVGATSVTLPINVIDDSLVEGNETAIVTLASNSAYTIGTANSGTVTIADNDAPNVTDPIVATGTASSNSLINALWNPNFAYWNTSSNGGTISYSFLSSEGATAYYGSEIVSPVSDGIKSNVRSILSSLESLINVRFVEVADTATNYGVIRYMFSDGPSYAYAYYPYSNTDKRSGDVHLNPNYESDSVNRFSGSPGNHGYMSLIHETFHGLGLKHPGNYNGSGTGEGPFLSPAQDNTTNTVMSYNFNGSAAITAMAYDIQALQYIYGAKSNNAANTTYSFSTVYGYTVGGEFKGSTSQIKQSLWDSGGIDTLDFSGLAAATSYYFDMNQGGILTTQAAYNGLTYTDRSTGGTYTTSSFGTTLAYNTVMENLINSGGNDRIIANSAANQFLGYTFGTFTGNDIFESTSSSDVLELSGYSLSNLTPTVSGTNLNIGLGSNGSLSIQNYYGSSGSMKFLVAGNYYTYNASTGWELTSAPAINSVAPDQATSGLTSTAASPYNSPLPLRPVDCECAMCSASGKSMHTLGNSSLSEVMGIS</sequence>
<dbReference type="Pfam" id="PF03160">
    <property type="entry name" value="Calx-beta"/>
    <property type="match status" value="1"/>
</dbReference>
<reference evidence="9" key="1">
    <citation type="submission" date="2019-10" db="EMBL/GenBank/DDBJ databases">
        <title>Draft genome sequece of Microseira wollei NIES-4236.</title>
        <authorList>
            <person name="Yamaguchi H."/>
            <person name="Suzuki S."/>
            <person name="Kawachi M."/>
        </authorList>
    </citation>
    <scope>NUCLEOTIDE SEQUENCE</scope>
    <source>
        <strain evidence="9">NIES-4236</strain>
    </source>
</reference>
<dbReference type="EMBL" id="BLAY01000138">
    <property type="protein sequence ID" value="GET41877.1"/>
    <property type="molecule type" value="Genomic_DNA"/>
</dbReference>
<feature type="domain" description="Calx-beta" evidence="8">
    <location>
        <begin position="387"/>
        <end position="487"/>
    </location>
</feature>
<dbReference type="Gene3D" id="2.60.120.380">
    <property type="match status" value="1"/>
</dbReference>
<dbReference type="SUPFAM" id="SSF89260">
    <property type="entry name" value="Collagen-binding domain"/>
    <property type="match status" value="1"/>
</dbReference>
<dbReference type="PANTHER" id="PTHR11878">
    <property type="entry name" value="SODIUM/CALCIUM EXCHANGER"/>
    <property type="match status" value="1"/>
</dbReference>
<dbReference type="Gene3D" id="2.60.40.2030">
    <property type="match status" value="1"/>
</dbReference>
<dbReference type="Proteomes" id="UP001050975">
    <property type="component" value="Unassembled WGS sequence"/>
</dbReference>
<keyword evidence="3" id="KW-0732">Signal</keyword>
<comment type="subcellular location">
    <subcellularLocation>
        <location evidence="1">Secreted</location>
    </subcellularLocation>
</comment>
<evidence type="ECO:0000313" key="9">
    <source>
        <dbReference type="EMBL" id="GET41877.1"/>
    </source>
</evidence>
<proteinExistence type="predicted"/>
<dbReference type="GO" id="GO:0030001">
    <property type="term" value="P:metal ion transport"/>
    <property type="evidence" value="ECO:0007669"/>
    <property type="project" value="TreeGrafter"/>
</dbReference>
<dbReference type="CDD" id="cd04277">
    <property type="entry name" value="ZnMc_serralysin_like"/>
    <property type="match status" value="1"/>
</dbReference>
<dbReference type="InterPro" id="IPR013858">
    <property type="entry name" value="Peptidase_M10B_C"/>
</dbReference>
<keyword evidence="6" id="KW-0406">Ion transport</keyword>
<dbReference type="InterPro" id="IPR018247">
    <property type="entry name" value="EF_Hand_1_Ca_BS"/>
</dbReference>
<keyword evidence="6" id="KW-0813">Transport</keyword>
<dbReference type="SUPFAM" id="SSF141072">
    <property type="entry name" value="CalX-like"/>
    <property type="match status" value="1"/>
</dbReference>
<evidence type="ECO:0000256" key="2">
    <source>
        <dbReference type="ARBA" id="ARBA00022525"/>
    </source>
</evidence>
<dbReference type="GO" id="GO:0005615">
    <property type="term" value="C:extracellular space"/>
    <property type="evidence" value="ECO:0007669"/>
    <property type="project" value="InterPro"/>
</dbReference>
<protein>
    <submittedName>
        <fullName evidence="9">Na-Ca exchanger/integrin-beta4</fullName>
    </submittedName>
</protein>
<dbReference type="SMART" id="SM00235">
    <property type="entry name" value="ZnMc"/>
    <property type="match status" value="1"/>
</dbReference>
<comment type="caution">
    <text evidence="9">The sequence shown here is derived from an EMBL/GenBank/DDBJ whole genome shotgun (WGS) entry which is preliminary data.</text>
</comment>
<dbReference type="GO" id="GO:0016020">
    <property type="term" value="C:membrane"/>
    <property type="evidence" value="ECO:0007669"/>
    <property type="project" value="InterPro"/>
</dbReference>
<keyword evidence="5" id="KW-0106">Calcium</keyword>
<dbReference type="Pfam" id="PF08548">
    <property type="entry name" value="Peptidase_M10_C"/>
    <property type="match status" value="1"/>
</dbReference>
<name>A0AAV3XQE7_9CYAN</name>
<dbReference type="GO" id="GO:0008270">
    <property type="term" value="F:zinc ion binding"/>
    <property type="evidence" value="ECO:0007669"/>
    <property type="project" value="InterPro"/>
</dbReference>
<evidence type="ECO:0000256" key="5">
    <source>
        <dbReference type="ARBA" id="ARBA00022837"/>
    </source>
</evidence>
<keyword evidence="4" id="KW-0677">Repeat</keyword>
<dbReference type="GO" id="GO:0005509">
    <property type="term" value="F:calcium ion binding"/>
    <property type="evidence" value="ECO:0007669"/>
    <property type="project" value="InterPro"/>
</dbReference>
<dbReference type="PROSITE" id="PS00018">
    <property type="entry name" value="EF_HAND_1"/>
    <property type="match status" value="1"/>
</dbReference>
<dbReference type="InterPro" id="IPR024079">
    <property type="entry name" value="MetalloPept_cat_dom_sf"/>
</dbReference>
<dbReference type="Pfam" id="PF04151">
    <property type="entry name" value="PPC"/>
    <property type="match status" value="1"/>
</dbReference>
<dbReference type="Gene3D" id="3.40.390.10">
    <property type="entry name" value="Collagenase (Catalytic Domain)"/>
    <property type="match status" value="1"/>
</dbReference>
<evidence type="ECO:0000256" key="4">
    <source>
        <dbReference type="ARBA" id="ARBA00022737"/>
    </source>
</evidence>
<dbReference type="InterPro" id="IPR034033">
    <property type="entry name" value="Serralysin-like"/>
</dbReference>
<dbReference type="InterPro" id="IPR003644">
    <property type="entry name" value="Calx_beta"/>
</dbReference>
<dbReference type="PANTHER" id="PTHR11878:SF65">
    <property type="entry name" value="NA_CA-EXCHANGE PROTEIN, ISOFORM G"/>
    <property type="match status" value="1"/>
</dbReference>
<evidence type="ECO:0000313" key="10">
    <source>
        <dbReference type="Proteomes" id="UP001050975"/>
    </source>
</evidence>
<dbReference type="AlphaFoldDB" id="A0AAV3XQE7"/>
<dbReference type="SMART" id="SM00237">
    <property type="entry name" value="Calx_beta"/>
    <property type="match status" value="1"/>
</dbReference>
<organism evidence="9 10">
    <name type="scientific">Microseira wollei NIES-4236</name>
    <dbReference type="NCBI Taxonomy" id="2530354"/>
    <lineage>
        <taxon>Bacteria</taxon>
        <taxon>Bacillati</taxon>
        <taxon>Cyanobacteriota</taxon>
        <taxon>Cyanophyceae</taxon>
        <taxon>Oscillatoriophycideae</taxon>
        <taxon>Aerosakkonematales</taxon>
        <taxon>Aerosakkonemataceae</taxon>
        <taxon>Microseira</taxon>
    </lineage>
</organism>
<dbReference type="InterPro" id="IPR051171">
    <property type="entry name" value="CaCA"/>
</dbReference>
<keyword evidence="2" id="KW-0964">Secreted</keyword>
<dbReference type="GO" id="GO:0007154">
    <property type="term" value="P:cell communication"/>
    <property type="evidence" value="ECO:0007669"/>
    <property type="project" value="InterPro"/>
</dbReference>
<evidence type="ECO:0000259" key="8">
    <source>
        <dbReference type="SMART" id="SM00237"/>
    </source>
</evidence>